<dbReference type="SMART" id="SM00389">
    <property type="entry name" value="HOX"/>
    <property type="match status" value="1"/>
</dbReference>
<name>A0A5J4ZD37_9ASTE</name>
<dbReference type="GO" id="GO:0005634">
    <property type="term" value="C:nucleus"/>
    <property type="evidence" value="ECO:0007669"/>
    <property type="project" value="UniProtKB-SubCell"/>
</dbReference>
<dbReference type="InterPro" id="IPR008422">
    <property type="entry name" value="KN_HD"/>
</dbReference>
<evidence type="ECO:0000256" key="5">
    <source>
        <dbReference type="ARBA" id="ARBA00023155"/>
    </source>
</evidence>
<protein>
    <recommendedName>
        <fullName evidence="10">Homeobox domain-containing protein</fullName>
    </recommendedName>
</protein>
<keyword evidence="7 8" id="KW-0539">Nucleus</keyword>
<dbReference type="InterPro" id="IPR009057">
    <property type="entry name" value="Homeodomain-like_sf"/>
</dbReference>
<keyword evidence="3" id="KW-0805">Transcription regulation</keyword>
<dbReference type="GO" id="GO:0003677">
    <property type="term" value="F:DNA binding"/>
    <property type="evidence" value="ECO:0007669"/>
    <property type="project" value="UniProtKB-UniRule"/>
</dbReference>
<sequence length="612" mass="67583">MAEGFEPYHVPQQSRRDKLRVLAQSHPGCVENLHGCAGLLPLYDPSLIPSDLLNCANLHHQNNPLSDTCKPNQNSACGVIKEEGVNLMGYVGGIINASSSSSTYLDPQSSIHINPGSIQDINSNPFLYTPQNLRIFDQSFNSGEVVVFKPEAFSINHETNTNGQGLSLSLSSHHTHQNNLPLELNLQRYESSIFNDKVTGVGAGYIVPGIVGGGGGGCSTSNDVSRSSVPLGPFTGYASILKGSRFLKPAQQLLEELCDVGRGIYAEKFTADSSLMDHPMDTLSTGTGTVDDSLSCADGAENRRKKSRLILMLDEVYRRYKYYYQQMQAVVASFESVAGLSNAAPFANLALKAMSKHFRKDETPRFGNSDRSLYSQRPVHNSGYLEHQPVWRPQRGLPERAVTVLRAWLFEHFLHPYPTDTDKIMLARQTGLSRSQVSNWFINARVRLWKPMVEEIHMLETRQAQNPSQREEQNFDRPSDHLPTANLLSSENPSTSTQRTRDLPSRRSLDECPDISMRSEEPMNSSYNNFSRHPHVGIGVGIAGGTGGGVSLTLGLHQNNGIGLSETFPIHAARRFGLDANSEEYVMGSFEAQNRQFGRDMMGGQLLHDFVG</sequence>
<dbReference type="OrthoDB" id="10056939at2759"/>
<evidence type="ECO:0000259" key="10">
    <source>
        <dbReference type="PROSITE" id="PS50071"/>
    </source>
</evidence>
<evidence type="ECO:0000256" key="3">
    <source>
        <dbReference type="ARBA" id="ARBA00023015"/>
    </source>
</evidence>
<dbReference type="InterPro" id="IPR001356">
    <property type="entry name" value="HD"/>
</dbReference>
<feature type="region of interest" description="Disordered" evidence="9">
    <location>
        <begin position="461"/>
        <end position="524"/>
    </location>
</feature>
<dbReference type="CDD" id="cd00086">
    <property type="entry name" value="homeodomain"/>
    <property type="match status" value="1"/>
</dbReference>
<gene>
    <name evidence="11" type="ORF">F0562_016663</name>
</gene>
<keyword evidence="4 8" id="KW-0238">DNA-binding</keyword>
<comment type="similarity">
    <text evidence="2">Belongs to the TALE/BELL homeobox family.</text>
</comment>
<keyword evidence="6" id="KW-0804">Transcription</keyword>
<feature type="DNA-binding region" description="Homeobox" evidence="8">
    <location>
        <begin position="390"/>
        <end position="452"/>
    </location>
</feature>
<feature type="compositionally biased region" description="Basic and acidic residues" evidence="9">
    <location>
        <begin position="469"/>
        <end position="480"/>
    </location>
</feature>
<evidence type="ECO:0000256" key="1">
    <source>
        <dbReference type="ARBA" id="ARBA00004123"/>
    </source>
</evidence>
<comment type="subcellular location">
    <subcellularLocation>
        <location evidence="1 8">Nucleus</location>
    </subcellularLocation>
</comment>
<evidence type="ECO:0000313" key="11">
    <source>
        <dbReference type="EMBL" id="KAA8516370.1"/>
    </source>
</evidence>
<dbReference type="PROSITE" id="PS50071">
    <property type="entry name" value="HOMEOBOX_2"/>
    <property type="match status" value="1"/>
</dbReference>
<dbReference type="FunFam" id="1.10.10.60:FF:000117">
    <property type="entry name" value="BEL1-like homeodomain protein 9"/>
    <property type="match status" value="1"/>
</dbReference>
<feature type="domain" description="Homeobox" evidence="10">
    <location>
        <begin position="388"/>
        <end position="451"/>
    </location>
</feature>
<reference evidence="11 12" key="1">
    <citation type="submission" date="2019-09" db="EMBL/GenBank/DDBJ databases">
        <title>A chromosome-level genome assembly of the Chinese tupelo Nyssa sinensis.</title>
        <authorList>
            <person name="Yang X."/>
            <person name="Kang M."/>
            <person name="Yang Y."/>
            <person name="Xiong H."/>
            <person name="Wang M."/>
            <person name="Zhang Z."/>
            <person name="Wang Z."/>
            <person name="Wu H."/>
            <person name="Ma T."/>
            <person name="Liu J."/>
            <person name="Xi Z."/>
        </authorList>
    </citation>
    <scope>NUCLEOTIDE SEQUENCE [LARGE SCALE GENOMIC DNA]</scope>
    <source>
        <strain evidence="11">J267</strain>
        <tissue evidence="11">Leaf</tissue>
    </source>
</reference>
<keyword evidence="12" id="KW-1185">Reference proteome</keyword>
<dbReference type="Proteomes" id="UP000325577">
    <property type="component" value="Linkage Group LG8"/>
</dbReference>
<organism evidence="11 12">
    <name type="scientific">Nyssa sinensis</name>
    <dbReference type="NCBI Taxonomy" id="561372"/>
    <lineage>
        <taxon>Eukaryota</taxon>
        <taxon>Viridiplantae</taxon>
        <taxon>Streptophyta</taxon>
        <taxon>Embryophyta</taxon>
        <taxon>Tracheophyta</taxon>
        <taxon>Spermatophyta</taxon>
        <taxon>Magnoliopsida</taxon>
        <taxon>eudicotyledons</taxon>
        <taxon>Gunneridae</taxon>
        <taxon>Pentapetalae</taxon>
        <taxon>asterids</taxon>
        <taxon>Cornales</taxon>
        <taxon>Nyssaceae</taxon>
        <taxon>Nyssa</taxon>
    </lineage>
</organism>
<dbReference type="Pfam" id="PF05920">
    <property type="entry name" value="Homeobox_KN"/>
    <property type="match status" value="1"/>
</dbReference>
<evidence type="ECO:0000256" key="7">
    <source>
        <dbReference type="ARBA" id="ARBA00023242"/>
    </source>
</evidence>
<keyword evidence="5 8" id="KW-0371">Homeobox</keyword>
<dbReference type="SMART" id="SM00574">
    <property type="entry name" value="POX"/>
    <property type="match status" value="1"/>
</dbReference>
<evidence type="ECO:0000256" key="6">
    <source>
        <dbReference type="ARBA" id="ARBA00023163"/>
    </source>
</evidence>
<dbReference type="PANTHER" id="PTHR11850">
    <property type="entry name" value="HOMEOBOX PROTEIN TRANSCRIPTION FACTORS"/>
    <property type="match status" value="1"/>
</dbReference>
<evidence type="ECO:0000256" key="9">
    <source>
        <dbReference type="SAM" id="MobiDB-lite"/>
    </source>
</evidence>
<accession>A0A5J4ZD37</accession>
<dbReference type="Pfam" id="PF07526">
    <property type="entry name" value="POX"/>
    <property type="match status" value="1"/>
</dbReference>
<proteinExistence type="inferred from homology"/>
<feature type="compositionally biased region" description="Basic and acidic residues" evidence="9">
    <location>
        <begin position="499"/>
        <end position="510"/>
    </location>
</feature>
<feature type="compositionally biased region" description="Polar residues" evidence="9">
    <location>
        <begin position="486"/>
        <end position="498"/>
    </location>
</feature>
<dbReference type="InterPro" id="IPR050224">
    <property type="entry name" value="TALE_homeobox"/>
</dbReference>
<evidence type="ECO:0000256" key="2">
    <source>
        <dbReference type="ARBA" id="ARBA00006454"/>
    </source>
</evidence>
<dbReference type="Gene3D" id="1.10.10.60">
    <property type="entry name" value="Homeodomain-like"/>
    <property type="match status" value="1"/>
</dbReference>
<dbReference type="EMBL" id="CM018051">
    <property type="protein sequence ID" value="KAA8516370.1"/>
    <property type="molecule type" value="Genomic_DNA"/>
</dbReference>
<dbReference type="AlphaFoldDB" id="A0A5J4ZD37"/>
<dbReference type="GO" id="GO:0006355">
    <property type="term" value="P:regulation of DNA-templated transcription"/>
    <property type="evidence" value="ECO:0007669"/>
    <property type="project" value="InterPro"/>
</dbReference>
<dbReference type="SUPFAM" id="SSF46689">
    <property type="entry name" value="Homeodomain-like"/>
    <property type="match status" value="1"/>
</dbReference>
<evidence type="ECO:0000313" key="12">
    <source>
        <dbReference type="Proteomes" id="UP000325577"/>
    </source>
</evidence>
<evidence type="ECO:0000256" key="8">
    <source>
        <dbReference type="PROSITE-ProRule" id="PRU00108"/>
    </source>
</evidence>
<dbReference type="InterPro" id="IPR006563">
    <property type="entry name" value="POX_dom"/>
</dbReference>
<evidence type="ECO:0000256" key="4">
    <source>
        <dbReference type="ARBA" id="ARBA00023125"/>
    </source>
</evidence>